<dbReference type="PANTHER" id="PTHR39639:SF1">
    <property type="entry name" value="DUF262 DOMAIN-CONTAINING PROTEIN"/>
    <property type="match status" value="1"/>
</dbReference>
<dbReference type="KEGG" id="sbar:H5V43_01405"/>
<name>A0A7M2GH00_SPHSA</name>
<proteinExistence type="predicted"/>
<dbReference type="InterPro" id="IPR004919">
    <property type="entry name" value="GmrSD_N"/>
</dbReference>
<feature type="domain" description="GmrSD restriction endonucleases N-terminal" evidence="1">
    <location>
        <begin position="19"/>
        <end position="172"/>
    </location>
</feature>
<dbReference type="AlphaFoldDB" id="A0A7M2GH00"/>
<sequence length="361" mass="41799">MSFVETSLLKNSTIMLLYSDRDEILLSPSYQRMGGVWTLEKRRLLIDSILNDYDIPKIYFHSYSNDRISETGRRYAVIDGRQRLETIWSFLDNEFTLASDFEYQRDPSINLAGLSYDDIAKTHPKIRIKFDSFILPVVTVSIEGDEIDLIEDMFSRLNEAVPLNAAEKRNAFGGDMVTAINNVSAHAFFRRCVKFPNTRYQHKEVAARFLLVEESLKTHGRIIDTKKVYLDKMAMNYRRSQKEVVDELEAKVSSVLDDMLSAFSDRDELLMAQGSMVLYYLLFRSAADHGELHKITRRHLLDFRNDIAENRELAETEYAASSFELLEFDRLNQQGTNDASSIKERFSILARYLELAEQDLS</sequence>
<dbReference type="RefSeq" id="WP_025549093.1">
    <property type="nucleotide sequence ID" value="NZ_BATN01000033.1"/>
</dbReference>
<dbReference type="Pfam" id="PF03235">
    <property type="entry name" value="GmrSD_N"/>
    <property type="match status" value="1"/>
</dbReference>
<evidence type="ECO:0000313" key="2">
    <source>
        <dbReference type="EMBL" id="QOT71863.1"/>
    </source>
</evidence>
<evidence type="ECO:0000313" key="3">
    <source>
        <dbReference type="Proteomes" id="UP000593663"/>
    </source>
</evidence>
<evidence type="ECO:0000259" key="1">
    <source>
        <dbReference type="Pfam" id="PF03235"/>
    </source>
</evidence>
<organism evidence="2 3">
    <name type="scientific">Sphingobium fuliginis (strain ATCC 27551)</name>
    <dbReference type="NCBI Taxonomy" id="336203"/>
    <lineage>
        <taxon>Bacteria</taxon>
        <taxon>Pseudomonadati</taxon>
        <taxon>Pseudomonadota</taxon>
        <taxon>Alphaproteobacteria</taxon>
        <taxon>Sphingomonadales</taxon>
        <taxon>Sphingomonadaceae</taxon>
        <taxon>Sphingobium</taxon>
    </lineage>
</organism>
<accession>A0A7M2GH00</accession>
<dbReference type="PANTHER" id="PTHR39639">
    <property type="entry name" value="CHROMOSOME 16, WHOLE GENOME SHOTGUN SEQUENCE"/>
    <property type="match status" value="1"/>
</dbReference>
<dbReference type="EMBL" id="CP060035">
    <property type="protein sequence ID" value="QOT71863.1"/>
    <property type="molecule type" value="Genomic_DNA"/>
</dbReference>
<protein>
    <submittedName>
        <fullName evidence="2">DUF262 domain-containing protein</fullName>
    </submittedName>
</protein>
<reference evidence="3" key="1">
    <citation type="submission" date="2020-08" db="EMBL/GenBank/DDBJ databases">
        <title>Complete genome sequence of Sphingobium barthaii strain KK22, a high-molecular-weight polycyclic aromatic hydrocarbon-degrading soil bacterium.</title>
        <authorList>
            <person name="Mori J.F."/>
            <person name="Kanaly R.A."/>
        </authorList>
    </citation>
    <scope>NUCLEOTIDE SEQUENCE [LARGE SCALE GENOMIC DNA]</scope>
    <source>
        <strain evidence="3">KK22</strain>
    </source>
</reference>
<gene>
    <name evidence="2" type="ORF">H5V43_01405</name>
</gene>
<dbReference type="Proteomes" id="UP000593663">
    <property type="component" value="Chromosome 1"/>
</dbReference>